<comment type="caution">
    <text evidence="3">The sequence shown here is derived from an EMBL/GenBank/DDBJ whole genome shotgun (WGS) entry which is preliminary data.</text>
</comment>
<feature type="region of interest" description="Disordered" evidence="2">
    <location>
        <begin position="24"/>
        <end position="63"/>
    </location>
</feature>
<dbReference type="PROSITE" id="PS51128">
    <property type="entry name" value="ZF_DKSA_2"/>
    <property type="match status" value="1"/>
</dbReference>
<protein>
    <recommendedName>
        <fullName evidence="5">DksA C4-type domain-containing protein</fullName>
    </recommendedName>
</protein>
<name>A0AAW5B4N8_9BACI</name>
<dbReference type="PANTHER" id="PTHR33823">
    <property type="entry name" value="RNA POLYMERASE-BINDING TRANSCRIPTION FACTOR DKSA-RELATED"/>
    <property type="match status" value="1"/>
</dbReference>
<evidence type="ECO:0008006" key="5">
    <source>
        <dbReference type="Google" id="ProtNLM"/>
    </source>
</evidence>
<dbReference type="PANTHER" id="PTHR33823:SF4">
    <property type="entry name" value="GENERAL STRESS PROTEIN 16O"/>
    <property type="match status" value="1"/>
</dbReference>
<gene>
    <name evidence="3" type="ORF">K3T81_10590</name>
</gene>
<dbReference type="Gene3D" id="1.20.120.910">
    <property type="entry name" value="DksA, coiled-coil domain"/>
    <property type="match status" value="1"/>
</dbReference>
<proteinExistence type="predicted"/>
<dbReference type="EMBL" id="JAIFZM010000008">
    <property type="protein sequence ID" value="MCG3419603.1"/>
    <property type="molecule type" value="Genomic_DNA"/>
</dbReference>
<accession>A0AAW5B4N8</accession>
<dbReference type="RefSeq" id="WP_106897223.1">
    <property type="nucleotide sequence ID" value="NZ_JAIFZM010000008.1"/>
</dbReference>
<feature type="compositionally biased region" description="Basic and acidic residues" evidence="2">
    <location>
        <begin position="24"/>
        <end position="36"/>
    </location>
</feature>
<evidence type="ECO:0000313" key="3">
    <source>
        <dbReference type="EMBL" id="MCG3419603.1"/>
    </source>
</evidence>
<reference evidence="3 4" key="1">
    <citation type="journal article" date="2022" name="Evol. Bioinform. Online">
        <title>Draft Genome Sequence of Oceanobacillus jordanicus Strain GSFE11, a Halotolerant Plant Growth-Promoting Bacterial Endophyte Isolated From the Jordan Valley.</title>
        <authorList>
            <person name="Alhindi T."/>
            <person name="Albdaiwi R."/>
        </authorList>
    </citation>
    <scope>NUCLEOTIDE SEQUENCE [LARGE SCALE GENOMIC DNA]</scope>
    <source>
        <strain evidence="3 4">GSFE11</strain>
    </source>
</reference>
<evidence type="ECO:0000313" key="4">
    <source>
        <dbReference type="Proteomes" id="UP001199631"/>
    </source>
</evidence>
<sequence length="117" mass="13670">MKTHLSRDQLDKFKKQLLQLRKENAEKIDENREKSPNDSISELADYDNHPGDMGTEQFEQERDAGLNLVREDRLREIDDALERIENGTYGLSEKSGKPIPEERLEVQPTARYLVEEQ</sequence>
<dbReference type="Proteomes" id="UP001199631">
    <property type="component" value="Unassembled WGS sequence"/>
</dbReference>
<dbReference type="SUPFAM" id="SSF109635">
    <property type="entry name" value="DnaK suppressor protein DksA, alpha-hairpin domain"/>
    <property type="match status" value="1"/>
</dbReference>
<dbReference type="AlphaFoldDB" id="A0AAW5B4N8"/>
<feature type="zinc finger region" description="dksA C4-type" evidence="1">
    <location>
        <begin position="92"/>
        <end position="116"/>
    </location>
</feature>
<dbReference type="InterPro" id="IPR037187">
    <property type="entry name" value="DnaK_N"/>
</dbReference>
<keyword evidence="4" id="KW-1185">Reference proteome</keyword>
<evidence type="ECO:0000256" key="2">
    <source>
        <dbReference type="SAM" id="MobiDB-lite"/>
    </source>
</evidence>
<organism evidence="3 4">
    <name type="scientific">Oceanobacillus jordanicus</name>
    <dbReference type="NCBI Taxonomy" id="2867266"/>
    <lineage>
        <taxon>Bacteria</taxon>
        <taxon>Bacillati</taxon>
        <taxon>Bacillota</taxon>
        <taxon>Bacilli</taxon>
        <taxon>Bacillales</taxon>
        <taxon>Bacillaceae</taxon>
        <taxon>Oceanobacillus</taxon>
    </lineage>
</organism>
<evidence type="ECO:0000256" key="1">
    <source>
        <dbReference type="PROSITE-ProRule" id="PRU00510"/>
    </source>
</evidence>